<evidence type="ECO:0000313" key="10">
    <source>
        <dbReference type="EMBL" id="MFC5653637.1"/>
    </source>
</evidence>
<evidence type="ECO:0000256" key="2">
    <source>
        <dbReference type="ARBA" id="ARBA00022475"/>
    </source>
</evidence>
<feature type="transmembrane region" description="Helical" evidence="8">
    <location>
        <begin position="447"/>
        <end position="464"/>
    </location>
</feature>
<feature type="transmembrane region" description="Helical" evidence="8">
    <location>
        <begin position="486"/>
        <end position="516"/>
    </location>
</feature>
<evidence type="ECO:0000256" key="6">
    <source>
        <dbReference type="ARBA" id="ARBA00038076"/>
    </source>
</evidence>
<keyword evidence="3 8" id="KW-0812">Transmembrane</keyword>
<dbReference type="PANTHER" id="PTHR30572:SF4">
    <property type="entry name" value="ABC TRANSPORTER PERMEASE YTRF"/>
    <property type="match status" value="1"/>
</dbReference>
<accession>A0ABW0W647</accession>
<keyword evidence="2" id="KW-1003">Cell membrane</keyword>
<feature type="transmembrane region" description="Helical" evidence="8">
    <location>
        <begin position="885"/>
        <end position="912"/>
    </location>
</feature>
<evidence type="ECO:0000256" key="1">
    <source>
        <dbReference type="ARBA" id="ARBA00004651"/>
    </source>
</evidence>
<gene>
    <name evidence="10" type="ORF">ACFPYJ_31855</name>
</gene>
<evidence type="ECO:0000256" key="3">
    <source>
        <dbReference type="ARBA" id="ARBA00022692"/>
    </source>
</evidence>
<evidence type="ECO:0000256" key="4">
    <source>
        <dbReference type="ARBA" id="ARBA00022989"/>
    </source>
</evidence>
<organism evidence="10 11">
    <name type="scientific">Paenibacillus solisilvae</name>
    <dbReference type="NCBI Taxonomy" id="2486751"/>
    <lineage>
        <taxon>Bacteria</taxon>
        <taxon>Bacillati</taxon>
        <taxon>Bacillota</taxon>
        <taxon>Bacilli</taxon>
        <taxon>Bacillales</taxon>
        <taxon>Paenibacillaceae</taxon>
        <taxon>Paenibacillus</taxon>
    </lineage>
</organism>
<feature type="transmembrane region" description="Helical" evidence="8">
    <location>
        <begin position="948"/>
        <end position="969"/>
    </location>
</feature>
<feature type="transmembrane region" description="Helical" evidence="8">
    <location>
        <begin position="537"/>
        <end position="557"/>
    </location>
</feature>
<evidence type="ECO:0000256" key="5">
    <source>
        <dbReference type="ARBA" id="ARBA00023136"/>
    </source>
</evidence>
<comment type="subcellular location">
    <subcellularLocation>
        <location evidence="1">Cell membrane</location>
        <topology evidence="1">Multi-pass membrane protein</topology>
    </subcellularLocation>
</comment>
<dbReference type="InterPro" id="IPR003838">
    <property type="entry name" value="ABC3_permease_C"/>
</dbReference>
<keyword evidence="4 8" id="KW-1133">Transmembrane helix</keyword>
<feature type="transmembrane region" description="Helical" evidence="8">
    <location>
        <begin position="348"/>
        <end position="370"/>
    </location>
</feature>
<feature type="transmembrane region" description="Helical" evidence="8">
    <location>
        <begin position="303"/>
        <end position="327"/>
    </location>
</feature>
<evidence type="ECO:0000256" key="8">
    <source>
        <dbReference type="SAM" id="Phobius"/>
    </source>
</evidence>
<dbReference type="InterPro" id="IPR050250">
    <property type="entry name" value="Macrolide_Exporter_MacB"/>
</dbReference>
<comment type="similarity">
    <text evidence="6">Belongs to the ABC-4 integral membrane protein family.</text>
</comment>
<dbReference type="RefSeq" id="WP_379192396.1">
    <property type="nucleotide sequence ID" value="NZ_JBHSOW010000130.1"/>
</dbReference>
<dbReference type="EMBL" id="JBHSOW010000130">
    <property type="protein sequence ID" value="MFC5653637.1"/>
    <property type="molecule type" value="Genomic_DNA"/>
</dbReference>
<feature type="domain" description="ABC3 transporter permease C-terminal" evidence="9">
    <location>
        <begin position="853"/>
        <end position="971"/>
    </location>
</feature>
<proteinExistence type="inferred from homology"/>
<evidence type="ECO:0000256" key="7">
    <source>
        <dbReference type="SAM" id="MobiDB-lite"/>
    </source>
</evidence>
<feature type="transmembrane region" description="Helical" evidence="8">
    <location>
        <begin position="404"/>
        <end position="426"/>
    </location>
</feature>
<keyword evidence="11" id="KW-1185">Reference proteome</keyword>
<name>A0ABW0W647_9BACL</name>
<keyword evidence="5 8" id="KW-0472">Membrane</keyword>
<comment type="caution">
    <text evidence="10">The sequence shown here is derived from an EMBL/GenBank/DDBJ whole genome shotgun (WGS) entry which is preliminary data.</text>
</comment>
<evidence type="ECO:0000313" key="11">
    <source>
        <dbReference type="Proteomes" id="UP001596047"/>
    </source>
</evidence>
<reference evidence="11" key="1">
    <citation type="journal article" date="2019" name="Int. J. Syst. Evol. Microbiol.">
        <title>The Global Catalogue of Microorganisms (GCM) 10K type strain sequencing project: providing services to taxonomists for standard genome sequencing and annotation.</title>
        <authorList>
            <consortium name="The Broad Institute Genomics Platform"/>
            <consortium name="The Broad Institute Genome Sequencing Center for Infectious Disease"/>
            <person name="Wu L."/>
            <person name="Ma J."/>
        </authorList>
    </citation>
    <scope>NUCLEOTIDE SEQUENCE [LARGE SCALE GENOMIC DNA]</scope>
    <source>
        <strain evidence="11">CGMCC 1.3240</strain>
    </source>
</reference>
<sequence length="983" mass="109091">MALLIMILRKMIKNKWLELSLLFGLVLTVALTSSMPIYTNAILQRMLSQELQNLQTGSGQYPGTYWLSADNPGTAGNDPQDAGFFTTDAYLSEKASGRFGLPVQQFVRERSTVVYSFLPSDTERMDVNKIRWANFTAISDVEKHVKLKDGRLPKKEPEGGVYEALVVPDALTELNLVLGNVFTIKDDNVKSEIRVKPVGVIEPSDYSDLFWYNSTVGYKSSFLIDLDLFDKSFTKGNALTVKASYWYFALDYTKMTLSSAKDFIAENGRITAHMKGQYDTYSKNAPALRTLSLYKEKETKLKILLLSLNVPVMLMLGFYLYMVANLITDRQKTEIAVLRSRGASRLQIILSYTIEGLVLGVIAFFAGPYVGVMITKVLGASSGFLEFVQRAKLHAEVNKEAFEYALIAVAGSLVMTLIPVLLATRYSIVAHKQQLARIQKQSFWHKYYIDFILIAISLYGLQSYETRMSRMLSLGANTSDMSIDPLLFLIPAFFVLGLGLCLLRLYPWFIRLIYLIGRRWWPPSLYYTLIQVGRTSASFKFIMVFMIITIATGIFSASANRTINKNVADKIDYKIGADITMQIHWDNDAPPILLSGGANSEDGDTAGETASSNKAAPQKTQYTEPSFLPFTQMPDVEHAAKVFIKKNASYYAPAPAKGKDAGGSKLQEQDKIELMGIDTYEFGNAAWLRDGLLDYSFNSYLNLLASDPTAVLISSSMARQHGLKPGDLIQIGWYGANTAEFIVYGIVDYWPTWNPGAGGSSQPAAEDGGNAARADIPNLVIGNLSYIQSSISLEPYEVWLKLKAGSSSERFYQEIAGKGYDILSLADANQERIAAVNDPFQLAINGVMTLDFLISIVITFVGFLLYWVLSLLARTLQFGILRAMGISFFQLLGMLVAEQLLISGAAILLGVLTGNLTSRLFVRLFEMSFDPKTQILPFEVTFNSSDQVGLYVIVTAMMVLGIGILGFTVSRIRIHQAVKLGED</sequence>
<feature type="region of interest" description="Disordered" evidence="7">
    <location>
        <begin position="596"/>
        <end position="620"/>
    </location>
</feature>
<dbReference type="PANTHER" id="PTHR30572">
    <property type="entry name" value="MEMBRANE COMPONENT OF TRANSPORTER-RELATED"/>
    <property type="match status" value="1"/>
</dbReference>
<feature type="transmembrane region" description="Helical" evidence="8">
    <location>
        <begin position="852"/>
        <end position="873"/>
    </location>
</feature>
<evidence type="ECO:0000259" key="9">
    <source>
        <dbReference type="Pfam" id="PF02687"/>
    </source>
</evidence>
<dbReference type="Pfam" id="PF02687">
    <property type="entry name" value="FtsX"/>
    <property type="match status" value="2"/>
</dbReference>
<feature type="domain" description="ABC3 transporter permease C-terminal" evidence="9">
    <location>
        <begin position="313"/>
        <end position="425"/>
    </location>
</feature>
<protein>
    <submittedName>
        <fullName evidence="10">FtsX-like permease family protein</fullName>
    </submittedName>
</protein>
<feature type="compositionally biased region" description="Polar residues" evidence="7">
    <location>
        <begin position="608"/>
        <end position="620"/>
    </location>
</feature>
<dbReference type="Proteomes" id="UP001596047">
    <property type="component" value="Unassembled WGS sequence"/>
</dbReference>